<feature type="signal peptide" evidence="6">
    <location>
        <begin position="1"/>
        <end position="23"/>
    </location>
</feature>
<dbReference type="PROSITE" id="PS51257">
    <property type="entry name" value="PROKAR_LIPOPROTEIN"/>
    <property type="match status" value="1"/>
</dbReference>
<dbReference type="Gene3D" id="2.60.120.200">
    <property type="match status" value="1"/>
</dbReference>
<keyword evidence="3 4" id="KW-0326">Glycosidase</keyword>
<dbReference type="Gene3D" id="2.115.10.20">
    <property type="entry name" value="Glycosyl hydrolase domain, family 43"/>
    <property type="match status" value="1"/>
</dbReference>
<dbReference type="RefSeq" id="WP_280602064.1">
    <property type="nucleotide sequence ID" value="NZ_JARXRN010000025.1"/>
</dbReference>
<evidence type="ECO:0000256" key="2">
    <source>
        <dbReference type="ARBA" id="ARBA00022801"/>
    </source>
</evidence>
<reference evidence="8 9" key="1">
    <citation type="submission" date="2023-04" db="EMBL/GenBank/DDBJ databases">
        <title>Luteimonas sp. M1R5S18.</title>
        <authorList>
            <person name="Sun J.-Q."/>
        </authorList>
    </citation>
    <scope>NUCLEOTIDE SEQUENCE [LARGE SCALE GENOMIC DNA]</scope>
    <source>
        <strain evidence="8 9">M1R5S18</strain>
    </source>
</reference>
<dbReference type="Pfam" id="PF04616">
    <property type="entry name" value="Glyco_hydro_43"/>
    <property type="match status" value="1"/>
</dbReference>
<dbReference type="PANTHER" id="PTHR42812:SF12">
    <property type="entry name" value="BETA-XYLOSIDASE-RELATED"/>
    <property type="match status" value="1"/>
</dbReference>
<evidence type="ECO:0000256" key="4">
    <source>
        <dbReference type="RuleBase" id="RU361187"/>
    </source>
</evidence>
<dbReference type="Proteomes" id="UP001156831">
    <property type="component" value="Unassembled WGS sequence"/>
</dbReference>
<organism evidence="8 9">
    <name type="scientific">Luteimonas rhizosphaericola</name>
    <dbReference type="NCBI Taxonomy" id="3042024"/>
    <lineage>
        <taxon>Bacteria</taxon>
        <taxon>Pseudomonadati</taxon>
        <taxon>Pseudomonadota</taxon>
        <taxon>Gammaproteobacteria</taxon>
        <taxon>Lysobacterales</taxon>
        <taxon>Lysobacteraceae</taxon>
        <taxon>Luteimonas</taxon>
    </lineage>
</organism>
<keyword evidence="2 4" id="KW-0378">Hydrolase</keyword>
<comment type="similarity">
    <text evidence="1 4">Belongs to the glycosyl hydrolase 43 family.</text>
</comment>
<keyword evidence="9" id="KW-1185">Reference proteome</keyword>
<evidence type="ECO:0000256" key="6">
    <source>
        <dbReference type="SAM" id="SignalP"/>
    </source>
</evidence>
<feature type="chain" id="PRO_5046980855" evidence="6">
    <location>
        <begin position="24"/>
        <end position="569"/>
    </location>
</feature>
<evidence type="ECO:0000313" key="9">
    <source>
        <dbReference type="Proteomes" id="UP001156831"/>
    </source>
</evidence>
<dbReference type="SUPFAM" id="SSF75005">
    <property type="entry name" value="Arabinanase/levansucrase/invertase"/>
    <property type="match status" value="1"/>
</dbReference>
<dbReference type="Pfam" id="PF17851">
    <property type="entry name" value="GH43_C2"/>
    <property type="match status" value="1"/>
</dbReference>
<dbReference type="InterPro" id="IPR041542">
    <property type="entry name" value="GH43_C2"/>
</dbReference>
<name>A0ABT6JKY5_9GAMM</name>
<dbReference type="InterPro" id="IPR051795">
    <property type="entry name" value="Glycosyl_Hydrlase_43"/>
</dbReference>
<dbReference type="InterPro" id="IPR013320">
    <property type="entry name" value="ConA-like_dom_sf"/>
</dbReference>
<evidence type="ECO:0000256" key="5">
    <source>
        <dbReference type="SAM" id="MobiDB-lite"/>
    </source>
</evidence>
<dbReference type="EMBL" id="JARXRN010000025">
    <property type="protein sequence ID" value="MDH5831103.1"/>
    <property type="molecule type" value="Genomic_DNA"/>
</dbReference>
<evidence type="ECO:0000313" key="8">
    <source>
        <dbReference type="EMBL" id="MDH5831103.1"/>
    </source>
</evidence>
<evidence type="ECO:0000259" key="7">
    <source>
        <dbReference type="Pfam" id="PF17851"/>
    </source>
</evidence>
<evidence type="ECO:0000256" key="3">
    <source>
        <dbReference type="ARBA" id="ARBA00023295"/>
    </source>
</evidence>
<proteinExistence type="inferred from homology"/>
<dbReference type="PANTHER" id="PTHR42812">
    <property type="entry name" value="BETA-XYLOSIDASE"/>
    <property type="match status" value="1"/>
</dbReference>
<dbReference type="InterPro" id="IPR023296">
    <property type="entry name" value="Glyco_hydro_beta-prop_sf"/>
</dbReference>
<dbReference type="InterPro" id="IPR006710">
    <property type="entry name" value="Glyco_hydro_43"/>
</dbReference>
<keyword evidence="6" id="KW-0732">Signal</keyword>
<evidence type="ECO:0000256" key="1">
    <source>
        <dbReference type="ARBA" id="ARBA00009865"/>
    </source>
</evidence>
<comment type="caution">
    <text evidence="8">The sequence shown here is derived from an EMBL/GenBank/DDBJ whole genome shotgun (WGS) entry which is preliminary data.</text>
</comment>
<accession>A0ABT6JKY5</accession>
<sequence>MQRHAAALCTLLVLLLAIGGACAGEARFIRVDYQGDDGGPAPGATQYANPVLAGFYPDPSAIRVGDDYYLVTSSFGYFPGLPVFHSTDLVSWRQIGNAIDRVDQMPYGDGEALSRGLFAATISHFDGTFYIANTCFYCPGRGMGNFVITARDPAGPWSDPAWLDLDGIDPSLFCDDDGRAWLVNNGVPDGPMRYDGHRAIFIQQFDAKTLSLVGPRLQLVDAGVDPASNPEHVEGPHVFKHDGWYYLTAAEGGTGEQHAQMIWRSREVTGPYEAWTGNPTLTQRDLDPARPDPVTSTGHAQFVRAQDDTWWAVFLATRPYRGNQYNLGRETFLLPVRWQDGWPVILPRGEAVPALSARPALPPGDAPRRPNGGPMAWTESFDGAALPAQWVLLDPPAQPWFATGAGGLRITPSPTPLGLHGTGAALSSYVGHRLQHHRATFSTTLDPGALEAGELAGLALLQNESAHMVAALERSADGAALVLLQRAGEDDPAAGRERARVALPEMPAQATLRFRLAAPRLEVDYALDGGDWQPLATDLDASLLSVDTAGGFIGNTFGPYAVRLGHAGN</sequence>
<gene>
    <name evidence="8" type="ORF">QFW80_11305</name>
</gene>
<dbReference type="CDD" id="cd18617">
    <property type="entry name" value="GH43_XynB-like"/>
    <property type="match status" value="1"/>
</dbReference>
<dbReference type="GO" id="GO:0016787">
    <property type="term" value="F:hydrolase activity"/>
    <property type="evidence" value="ECO:0007669"/>
    <property type="project" value="UniProtKB-KW"/>
</dbReference>
<dbReference type="SUPFAM" id="SSF49899">
    <property type="entry name" value="Concanavalin A-like lectins/glucanases"/>
    <property type="match status" value="1"/>
</dbReference>
<feature type="domain" description="Beta-xylosidase C-terminal Concanavalin A-like" evidence="7">
    <location>
        <begin position="379"/>
        <end position="565"/>
    </location>
</feature>
<protein>
    <submittedName>
        <fullName evidence="8">Glycoside hydrolase family 43 protein</fullName>
    </submittedName>
</protein>
<feature type="region of interest" description="Disordered" evidence="5">
    <location>
        <begin position="277"/>
        <end position="296"/>
    </location>
</feature>